<comment type="similarity">
    <text evidence="1 8">Belongs to the PDK/BCKDK protein kinase family.</text>
</comment>
<keyword evidence="2 8" id="KW-0808">Transferase</keyword>
<evidence type="ECO:0000256" key="1">
    <source>
        <dbReference type="ARBA" id="ARBA00006155"/>
    </source>
</evidence>
<dbReference type="GO" id="GO:0005759">
    <property type="term" value="C:mitochondrial matrix"/>
    <property type="evidence" value="ECO:0007669"/>
    <property type="project" value="UniProtKB-SubCell"/>
</dbReference>
<evidence type="ECO:0000313" key="11">
    <source>
        <dbReference type="Proteomes" id="UP001178507"/>
    </source>
</evidence>
<protein>
    <recommendedName>
        <fullName evidence="8">Protein-serine/threonine kinase</fullName>
        <ecNumber evidence="8">2.7.11.-</ecNumber>
    </recommendedName>
</protein>
<evidence type="ECO:0000256" key="5">
    <source>
        <dbReference type="ARBA" id="ARBA00022840"/>
    </source>
</evidence>
<keyword evidence="11" id="KW-1185">Reference proteome</keyword>
<feature type="domain" description="Histidine kinase" evidence="9">
    <location>
        <begin position="257"/>
        <end position="374"/>
    </location>
</feature>
<keyword evidence="6 8" id="KW-0496">Mitochondrion</keyword>
<comment type="caution">
    <text evidence="10">The sequence shown here is derived from an EMBL/GenBank/DDBJ whole genome shotgun (WGS) entry which is preliminary data.</text>
</comment>
<keyword evidence="4 8" id="KW-0418">Kinase</keyword>
<dbReference type="SUPFAM" id="SSF55874">
    <property type="entry name" value="ATPase domain of HSP90 chaperone/DNA topoisomerase II/histidine kinase"/>
    <property type="match status" value="1"/>
</dbReference>
<evidence type="ECO:0000256" key="6">
    <source>
        <dbReference type="ARBA" id="ARBA00023128"/>
    </source>
</evidence>
<dbReference type="Pfam" id="PF02518">
    <property type="entry name" value="HATPase_c"/>
    <property type="match status" value="1"/>
</dbReference>
<dbReference type="PRINTS" id="PR00344">
    <property type="entry name" value="BCTRLSENSOR"/>
</dbReference>
<dbReference type="GO" id="GO:0004740">
    <property type="term" value="F:pyruvate dehydrogenase (acetyl-transferring) kinase activity"/>
    <property type="evidence" value="ECO:0007669"/>
    <property type="project" value="UniProtKB-EC"/>
</dbReference>
<dbReference type="Gene3D" id="1.20.140.20">
    <property type="entry name" value="Alpha-ketoacid/pyruvate dehydrogenase kinase, N-terminal domain"/>
    <property type="match status" value="1"/>
</dbReference>
<dbReference type="InterPro" id="IPR018955">
    <property type="entry name" value="BCDHK/PDK_N"/>
</dbReference>
<keyword evidence="3 8" id="KW-0547">Nucleotide-binding</keyword>
<dbReference type="SMART" id="SM00387">
    <property type="entry name" value="HATPase_c"/>
    <property type="match status" value="1"/>
</dbReference>
<dbReference type="PANTHER" id="PTHR11947">
    <property type="entry name" value="PYRUVATE DEHYDROGENASE KINASE"/>
    <property type="match status" value="1"/>
</dbReference>
<dbReference type="InterPro" id="IPR004358">
    <property type="entry name" value="Sig_transdc_His_kin-like_C"/>
</dbReference>
<proteinExistence type="inferred from homology"/>
<dbReference type="GO" id="GO:0010906">
    <property type="term" value="P:regulation of glucose metabolic process"/>
    <property type="evidence" value="ECO:0007669"/>
    <property type="project" value="TreeGrafter"/>
</dbReference>
<evidence type="ECO:0000256" key="4">
    <source>
        <dbReference type="ARBA" id="ARBA00022777"/>
    </source>
</evidence>
<dbReference type="SUPFAM" id="SSF69012">
    <property type="entry name" value="alpha-ketoacid dehydrogenase kinase, N-terminal domain"/>
    <property type="match status" value="1"/>
</dbReference>
<dbReference type="Proteomes" id="UP001178507">
    <property type="component" value="Unassembled WGS sequence"/>
</dbReference>
<dbReference type="GO" id="GO:0005524">
    <property type="term" value="F:ATP binding"/>
    <property type="evidence" value="ECO:0007669"/>
    <property type="project" value="UniProtKB-UniRule"/>
</dbReference>
<evidence type="ECO:0000256" key="2">
    <source>
        <dbReference type="ARBA" id="ARBA00022679"/>
    </source>
</evidence>
<sequence>MPPFGVVRRGCAMRWAGLLPRMRFGQRRNFVFREDLAAKVAEYAAMKPNPVSLHSWLGEFAEPVQLAEFLCTEMPIRYAERIRNIESIPAWQDIKELVDVHTIQLNAFQAFAEQSRTQWQDVQHFKPVVEEVQAADRMTKLLLMQAAQKLRRQRGTDSFMDEFSLELNKFLDVFLLSRLGCNMLMGQYLACTGASPLKGIVNPQCDAFEVCRKAADEVKRRCEISQGRVPIVHVEAFTMAGQGVTKAPRFSYIPGILMHIVRELLKNSCQRSLELAESASELHEMPIHVVVCADKRHVVIRITDRARGIPRQIGSKIWSYLYSGSPTAISGLSFGYGIGLPLSRLHARYLGGSLDLVSLPGYGVDAYLSLPRVEADLVEQVPDIEQDATQINLLTL</sequence>
<evidence type="ECO:0000256" key="3">
    <source>
        <dbReference type="ARBA" id="ARBA00022741"/>
    </source>
</evidence>
<dbReference type="InterPro" id="IPR036784">
    <property type="entry name" value="AK/P_DHK_N_sf"/>
</dbReference>
<gene>
    <name evidence="10" type="ORF">EVOR1521_LOCUS3386</name>
</gene>
<dbReference type="InterPro" id="IPR005467">
    <property type="entry name" value="His_kinase_dom"/>
</dbReference>
<accession>A0AA36HQT5</accession>
<name>A0AA36HQT5_9DINO</name>
<dbReference type="InterPro" id="IPR039028">
    <property type="entry name" value="BCKD/PDK"/>
</dbReference>
<dbReference type="EC" id="2.7.11.-" evidence="8"/>
<keyword evidence="5 8" id="KW-0067">ATP-binding</keyword>
<evidence type="ECO:0000256" key="8">
    <source>
        <dbReference type="RuleBase" id="RU366032"/>
    </source>
</evidence>
<dbReference type="Pfam" id="PF10436">
    <property type="entry name" value="BCDHK_Adom3"/>
    <property type="match status" value="1"/>
</dbReference>
<organism evidence="10 11">
    <name type="scientific">Effrenium voratum</name>
    <dbReference type="NCBI Taxonomy" id="2562239"/>
    <lineage>
        <taxon>Eukaryota</taxon>
        <taxon>Sar</taxon>
        <taxon>Alveolata</taxon>
        <taxon>Dinophyceae</taxon>
        <taxon>Suessiales</taxon>
        <taxon>Symbiodiniaceae</taxon>
        <taxon>Effrenium</taxon>
    </lineage>
</organism>
<dbReference type="Gene3D" id="3.30.565.10">
    <property type="entry name" value="Histidine kinase-like ATPase, C-terminal domain"/>
    <property type="match status" value="1"/>
</dbReference>
<reference evidence="10" key="1">
    <citation type="submission" date="2023-08" db="EMBL/GenBank/DDBJ databases">
        <authorList>
            <person name="Chen Y."/>
            <person name="Shah S."/>
            <person name="Dougan E. K."/>
            <person name="Thang M."/>
            <person name="Chan C."/>
        </authorList>
    </citation>
    <scope>NUCLEOTIDE SEQUENCE</scope>
</reference>
<evidence type="ECO:0000259" key="9">
    <source>
        <dbReference type="PROSITE" id="PS50109"/>
    </source>
</evidence>
<comment type="catalytic activity">
    <reaction evidence="7">
        <text>L-seryl-[pyruvate dehydrogenase E1 alpha subunit] + ATP = O-phospho-L-seryl-[pyruvate dehydrogenase E1 alpha subunit] + ADP + H(+)</text>
        <dbReference type="Rhea" id="RHEA:23052"/>
        <dbReference type="Rhea" id="RHEA-COMP:13689"/>
        <dbReference type="Rhea" id="RHEA-COMP:13690"/>
        <dbReference type="ChEBI" id="CHEBI:15378"/>
        <dbReference type="ChEBI" id="CHEBI:29999"/>
        <dbReference type="ChEBI" id="CHEBI:30616"/>
        <dbReference type="ChEBI" id="CHEBI:83421"/>
        <dbReference type="ChEBI" id="CHEBI:456216"/>
        <dbReference type="EC" id="2.7.11.2"/>
    </reaction>
</comment>
<evidence type="ECO:0000313" key="10">
    <source>
        <dbReference type="EMBL" id="CAJ1373624.1"/>
    </source>
</evidence>
<dbReference type="InterPro" id="IPR036890">
    <property type="entry name" value="HATPase_C_sf"/>
</dbReference>
<dbReference type="AlphaFoldDB" id="A0AA36HQT5"/>
<dbReference type="InterPro" id="IPR003594">
    <property type="entry name" value="HATPase_dom"/>
</dbReference>
<dbReference type="PROSITE" id="PS50109">
    <property type="entry name" value="HIS_KIN"/>
    <property type="match status" value="1"/>
</dbReference>
<dbReference type="PANTHER" id="PTHR11947:SF3">
    <property type="entry name" value="[PYRUVATE DEHYDROGENASE (ACETYL-TRANSFERRING)] KINASE, MITOCHONDRIAL"/>
    <property type="match status" value="1"/>
</dbReference>
<comment type="subcellular location">
    <subcellularLocation>
        <location evidence="8">Mitochondrion matrix</location>
    </subcellularLocation>
</comment>
<dbReference type="EMBL" id="CAUJNA010000204">
    <property type="protein sequence ID" value="CAJ1373624.1"/>
    <property type="molecule type" value="Genomic_DNA"/>
</dbReference>
<evidence type="ECO:0000256" key="7">
    <source>
        <dbReference type="ARBA" id="ARBA00048201"/>
    </source>
</evidence>